<keyword evidence="3" id="KW-1185">Reference proteome</keyword>
<evidence type="ECO:0000313" key="3">
    <source>
        <dbReference type="Proteomes" id="UP000638648"/>
    </source>
</evidence>
<reference evidence="2" key="1">
    <citation type="submission" date="2020-10" db="EMBL/GenBank/DDBJ databases">
        <title>Sequencing the genomes of 1000 actinobacteria strains.</title>
        <authorList>
            <person name="Klenk H.-P."/>
        </authorList>
    </citation>
    <scope>NUCLEOTIDE SEQUENCE</scope>
    <source>
        <strain evidence="2">DSM 45354</strain>
    </source>
</reference>
<dbReference type="RefSeq" id="WP_192755653.1">
    <property type="nucleotide sequence ID" value="NZ_BAABJL010000140.1"/>
</dbReference>
<evidence type="ECO:0000256" key="1">
    <source>
        <dbReference type="SAM" id="MobiDB-lite"/>
    </source>
</evidence>
<organism evidence="2 3">
    <name type="scientific">Actinopolymorpha pittospori</name>
    <dbReference type="NCBI Taxonomy" id="648752"/>
    <lineage>
        <taxon>Bacteria</taxon>
        <taxon>Bacillati</taxon>
        <taxon>Actinomycetota</taxon>
        <taxon>Actinomycetes</taxon>
        <taxon>Propionibacteriales</taxon>
        <taxon>Actinopolymorphaceae</taxon>
        <taxon>Actinopolymorpha</taxon>
    </lineage>
</organism>
<accession>A0A927REW2</accession>
<protein>
    <submittedName>
        <fullName evidence="2">Uncharacterized protein</fullName>
    </submittedName>
</protein>
<dbReference type="EMBL" id="JADBEM010000001">
    <property type="protein sequence ID" value="MBE1612649.1"/>
    <property type="molecule type" value="Genomic_DNA"/>
</dbReference>
<dbReference type="AlphaFoldDB" id="A0A927REW2"/>
<evidence type="ECO:0000313" key="2">
    <source>
        <dbReference type="EMBL" id="MBE1612649.1"/>
    </source>
</evidence>
<dbReference type="Proteomes" id="UP000638648">
    <property type="component" value="Unassembled WGS sequence"/>
</dbReference>
<feature type="region of interest" description="Disordered" evidence="1">
    <location>
        <begin position="1"/>
        <end position="44"/>
    </location>
</feature>
<name>A0A927REW2_9ACTN</name>
<proteinExistence type="predicted"/>
<sequence>MLHDHMGVHPESDRRVRVAEASRHDMDRRAGGTEQTSVETDRVTWLTPDQVRDRMSEAYAIRLLDALPTDEPRPAIRSHDGECLA</sequence>
<comment type="caution">
    <text evidence="2">The sequence shown here is derived from an EMBL/GenBank/DDBJ whole genome shotgun (WGS) entry which is preliminary data.</text>
</comment>
<gene>
    <name evidence="2" type="ORF">HEB94_009497</name>
</gene>
<feature type="compositionally biased region" description="Basic and acidic residues" evidence="1">
    <location>
        <begin position="1"/>
        <end position="31"/>
    </location>
</feature>